<evidence type="ECO:0000256" key="1">
    <source>
        <dbReference type="ARBA" id="ARBA00004323"/>
    </source>
</evidence>
<keyword evidence="9" id="KW-1133">Transmembrane helix</keyword>
<dbReference type="PANTHER" id="PTHR46025:SF3">
    <property type="entry name" value="XYLOSYLTRANSFERASE OXT"/>
    <property type="match status" value="1"/>
</dbReference>
<evidence type="ECO:0000256" key="7">
    <source>
        <dbReference type="ARBA" id="ARBA00022824"/>
    </source>
</evidence>
<evidence type="ECO:0000256" key="11">
    <source>
        <dbReference type="ARBA" id="ARBA00023136"/>
    </source>
</evidence>
<accession>A0ABX0XFX3</accession>
<evidence type="ECO:0000256" key="2">
    <source>
        <dbReference type="ARBA" id="ARBA00004648"/>
    </source>
</evidence>
<evidence type="ECO:0000256" key="3">
    <source>
        <dbReference type="ARBA" id="ARBA00022676"/>
    </source>
</evidence>
<dbReference type="Pfam" id="PF02485">
    <property type="entry name" value="Branch"/>
    <property type="match status" value="1"/>
</dbReference>
<keyword evidence="12" id="KW-1015">Disulfide bond</keyword>
<evidence type="ECO:0000256" key="14">
    <source>
        <dbReference type="ARBA" id="ARBA00042865"/>
    </source>
</evidence>
<keyword evidence="7" id="KW-0256">Endoplasmic reticulum</keyword>
<dbReference type="RefSeq" id="WP_168039202.1">
    <property type="nucleotide sequence ID" value="NZ_JAATJH010000006.1"/>
</dbReference>
<keyword evidence="11" id="KW-0472">Membrane</keyword>
<dbReference type="PANTHER" id="PTHR46025">
    <property type="entry name" value="XYLOSYLTRANSFERASE OXT"/>
    <property type="match status" value="1"/>
</dbReference>
<reference evidence="15 16" key="1">
    <citation type="submission" date="2020-03" db="EMBL/GenBank/DDBJ databases">
        <title>Genomic Encyclopedia of Type Strains, Phase IV (KMG-IV): sequencing the most valuable type-strain genomes for metagenomic binning, comparative biology and taxonomic classification.</title>
        <authorList>
            <person name="Goeker M."/>
        </authorList>
    </citation>
    <scope>NUCLEOTIDE SEQUENCE [LARGE SCALE GENOMIC DNA]</scope>
    <source>
        <strain evidence="15 16">DSM 105096</strain>
    </source>
</reference>
<keyword evidence="16" id="KW-1185">Reference proteome</keyword>
<keyword evidence="13" id="KW-0325">Glycoprotein</keyword>
<evidence type="ECO:0000256" key="8">
    <source>
        <dbReference type="ARBA" id="ARBA00022968"/>
    </source>
</evidence>
<evidence type="ECO:0000256" key="5">
    <source>
        <dbReference type="ARBA" id="ARBA00022692"/>
    </source>
</evidence>
<comment type="caution">
    <text evidence="15">The sequence shown here is derived from an EMBL/GenBank/DDBJ whole genome shotgun (WGS) entry which is preliminary data.</text>
</comment>
<proteinExistence type="predicted"/>
<dbReference type="Proteomes" id="UP000770785">
    <property type="component" value="Unassembled WGS sequence"/>
</dbReference>
<organism evidence="15 16">
    <name type="scientific">Neolewinella antarctica</name>
    <dbReference type="NCBI Taxonomy" id="442734"/>
    <lineage>
        <taxon>Bacteria</taxon>
        <taxon>Pseudomonadati</taxon>
        <taxon>Bacteroidota</taxon>
        <taxon>Saprospiria</taxon>
        <taxon>Saprospirales</taxon>
        <taxon>Lewinellaceae</taxon>
        <taxon>Neolewinella</taxon>
    </lineage>
</organism>
<evidence type="ECO:0000256" key="12">
    <source>
        <dbReference type="ARBA" id="ARBA00023157"/>
    </source>
</evidence>
<keyword evidence="10" id="KW-0333">Golgi apparatus</keyword>
<evidence type="ECO:0000313" key="15">
    <source>
        <dbReference type="EMBL" id="NJC27779.1"/>
    </source>
</evidence>
<evidence type="ECO:0000256" key="9">
    <source>
        <dbReference type="ARBA" id="ARBA00022989"/>
    </source>
</evidence>
<dbReference type="EMBL" id="JAATJH010000006">
    <property type="protein sequence ID" value="NJC27779.1"/>
    <property type="molecule type" value="Genomic_DNA"/>
</dbReference>
<evidence type="ECO:0000313" key="16">
    <source>
        <dbReference type="Proteomes" id="UP000770785"/>
    </source>
</evidence>
<keyword evidence="6" id="KW-0479">Metal-binding</keyword>
<keyword evidence="4" id="KW-0808">Transferase</keyword>
<evidence type="ECO:0000256" key="10">
    <source>
        <dbReference type="ARBA" id="ARBA00023034"/>
    </source>
</evidence>
<name>A0ABX0XFX3_9BACT</name>
<comment type="subcellular location">
    <subcellularLocation>
        <location evidence="2">Endoplasmic reticulum membrane</location>
        <topology evidence="2">Single-pass type II membrane protein</topology>
    </subcellularLocation>
    <subcellularLocation>
        <location evidence="1">Golgi apparatus membrane</location>
        <topology evidence="1">Single-pass type II membrane protein</topology>
    </subcellularLocation>
</comment>
<evidence type="ECO:0000256" key="4">
    <source>
        <dbReference type="ARBA" id="ARBA00022679"/>
    </source>
</evidence>
<keyword evidence="5" id="KW-0812">Transmembrane</keyword>
<keyword evidence="8" id="KW-0735">Signal-anchor</keyword>
<evidence type="ECO:0000256" key="6">
    <source>
        <dbReference type="ARBA" id="ARBA00022723"/>
    </source>
</evidence>
<evidence type="ECO:0000256" key="13">
    <source>
        <dbReference type="ARBA" id="ARBA00023180"/>
    </source>
</evidence>
<dbReference type="InterPro" id="IPR003406">
    <property type="entry name" value="Glyco_trans_14"/>
</dbReference>
<dbReference type="InterPro" id="IPR043538">
    <property type="entry name" value="XYLT"/>
</dbReference>
<protein>
    <recommendedName>
        <fullName evidence="14">Peptide O-xylosyltransferase</fullName>
    </recommendedName>
</protein>
<keyword evidence="3" id="KW-0328">Glycosyltransferase</keyword>
<sequence length="319" mass="37242">MNLHYLILAHTQPAQVRRLVDRLLGPNTYFYVNIDASVELQPFIEAFRGSPPEVNLLSDRERYATSWGDISLVDATLNLLRLALATDKDGYCILMSGQDYPLRSNQRIRNFFQQRPTTNYLESFKLPTKLWCRGGMARINDYKFNLSGQREDCVVIPPIFTRRFFRLGVLKRWTKALARGKLIAHRKLLRRRKFPAYLEPYGGEHWWALTTDTVKDVLAFLIDHPDYRIYHEDTVLVEEIFLHSIVNHLYRDRPERIAPKVTYANWNEESESGPVNFRLQDLDLIKGLSPSFLFARKFDQTEDAEILNALDAYRGEVSV</sequence>
<gene>
    <name evidence="15" type="ORF">GGR27_003297</name>
</gene>